<gene>
    <name evidence="1" type="ORF">MSG28_002891</name>
</gene>
<reference evidence="1 2" key="1">
    <citation type="journal article" date="2022" name="Genome Biol. Evol.">
        <title>The Spruce Budworm Genome: Reconstructing the Evolutionary History of Antifreeze Proteins.</title>
        <authorList>
            <person name="Beliveau C."/>
            <person name="Gagne P."/>
            <person name="Picq S."/>
            <person name="Vernygora O."/>
            <person name="Keeling C.I."/>
            <person name="Pinkney K."/>
            <person name="Doucet D."/>
            <person name="Wen F."/>
            <person name="Johnston J.S."/>
            <person name="Maaroufi H."/>
            <person name="Boyle B."/>
            <person name="Laroche J."/>
            <person name="Dewar K."/>
            <person name="Juretic N."/>
            <person name="Blackburn G."/>
            <person name="Nisole A."/>
            <person name="Brunet B."/>
            <person name="Brandao M."/>
            <person name="Lumley L."/>
            <person name="Duan J."/>
            <person name="Quan G."/>
            <person name="Lucarotti C.J."/>
            <person name="Roe A.D."/>
            <person name="Sperling F.A.H."/>
            <person name="Levesque R.C."/>
            <person name="Cusson M."/>
        </authorList>
    </citation>
    <scope>NUCLEOTIDE SEQUENCE [LARGE SCALE GENOMIC DNA]</scope>
    <source>
        <strain evidence="1">Glfc:IPQL:Cfum</strain>
    </source>
</reference>
<proteinExistence type="predicted"/>
<accession>A0ACC0JJR8</accession>
<sequence length="459" mass="51455">MKVIVVIISILTLQASASFFDEFRGAVSSVESSFGKLLSDVIYDVKETIDCTLLAVEQVLALGIFGDSSDYENRCRDTSEPPVQPVIVINSQPAPPPVQDTSHEKIVPVLSIAENRQVDTSILDVDEVLAEVLKKDDTHSQLEGVKLALKNETARLNEISDLLRKQLEELSNEVKDKFKAIDLQTSEPSVESIWNDIKLLHEIEHKHQNTAEAKKISHILDQILSILDANEEDRTTADDYKIKEIMRKLSKQSKDNDLWKDADDYPKDFRDYAKRLFDESRGSTSPDDVKKKPADADEQEKSESSGNSKEKSKSDDKKIEKSVSDDDKKDTPDKGDSKKKKAESDDVKIDKAKSDNDNKKKQDEPTTVKPKKRKRKTKATTTTTTTEKPLTVEELAAEYGSLFDVMPDIDSIHAQQAAESAKNIIEDTKLNDEVMNSLADIKSSKGVRDLFDNLDSLDE</sequence>
<name>A0ACC0JJR8_CHOFU</name>
<comment type="caution">
    <text evidence="1">The sequence shown here is derived from an EMBL/GenBank/DDBJ whole genome shotgun (WGS) entry which is preliminary data.</text>
</comment>
<dbReference type="Proteomes" id="UP001064048">
    <property type="component" value="Chromosome 4"/>
</dbReference>
<evidence type="ECO:0000313" key="2">
    <source>
        <dbReference type="Proteomes" id="UP001064048"/>
    </source>
</evidence>
<keyword evidence="2" id="KW-1185">Reference proteome</keyword>
<dbReference type="EMBL" id="CM046104">
    <property type="protein sequence ID" value="KAI8424352.1"/>
    <property type="molecule type" value="Genomic_DNA"/>
</dbReference>
<protein>
    <submittedName>
        <fullName evidence="1">Uncharacterized protein</fullName>
    </submittedName>
</protein>
<evidence type="ECO:0000313" key="1">
    <source>
        <dbReference type="EMBL" id="KAI8424352.1"/>
    </source>
</evidence>
<organism evidence="1 2">
    <name type="scientific">Choristoneura fumiferana</name>
    <name type="common">Spruce budworm moth</name>
    <name type="synonym">Archips fumiferana</name>
    <dbReference type="NCBI Taxonomy" id="7141"/>
    <lineage>
        <taxon>Eukaryota</taxon>
        <taxon>Metazoa</taxon>
        <taxon>Ecdysozoa</taxon>
        <taxon>Arthropoda</taxon>
        <taxon>Hexapoda</taxon>
        <taxon>Insecta</taxon>
        <taxon>Pterygota</taxon>
        <taxon>Neoptera</taxon>
        <taxon>Endopterygota</taxon>
        <taxon>Lepidoptera</taxon>
        <taxon>Glossata</taxon>
        <taxon>Ditrysia</taxon>
        <taxon>Tortricoidea</taxon>
        <taxon>Tortricidae</taxon>
        <taxon>Tortricinae</taxon>
        <taxon>Choristoneura</taxon>
    </lineage>
</organism>